<feature type="signal peptide" evidence="2">
    <location>
        <begin position="1"/>
        <end position="19"/>
    </location>
</feature>
<evidence type="ECO:0000313" key="4">
    <source>
        <dbReference type="RefSeq" id="XP_026735144.1"/>
    </source>
</evidence>
<feature type="region of interest" description="Disordered" evidence="1">
    <location>
        <begin position="668"/>
        <end position="713"/>
    </location>
</feature>
<feature type="compositionally biased region" description="Basic and acidic residues" evidence="1">
    <location>
        <begin position="668"/>
        <end position="678"/>
    </location>
</feature>
<evidence type="ECO:0000256" key="2">
    <source>
        <dbReference type="SAM" id="SignalP"/>
    </source>
</evidence>
<feature type="compositionally biased region" description="Acidic residues" evidence="1">
    <location>
        <begin position="135"/>
        <end position="144"/>
    </location>
</feature>
<feature type="region of interest" description="Disordered" evidence="1">
    <location>
        <begin position="425"/>
        <end position="499"/>
    </location>
</feature>
<feature type="compositionally biased region" description="Polar residues" evidence="1">
    <location>
        <begin position="425"/>
        <end position="441"/>
    </location>
</feature>
<feature type="region of interest" description="Disordered" evidence="1">
    <location>
        <begin position="131"/>
        <end position="183"/>
    </location>
</feature>
<dbReference type="RefSeq" id="XP_026735144.1">
    <property type="nucleotide sequence ID" value="XM_026879343.1"/>
</dbReference>
<feature type="region of interest" description="Disordered" evidence="1">
    <location>
        <begin position="382"/>
        <end position="407"/>
    </location>
</feature>
<gene>
    <name evidence="4" type="primary">LOC113499027</name>
</gene>
<feature type="compositionally biased region" description="Basic and acidic residues" evidence="1">
    <location>
        <begin position="693"/>
        <end position="710"/>
    </location>
</feature>
<reference evidence="4" key="1">
    <citation type="submission" date="2025-08" db="UniProtKB">
        <authorList>
            <consortium name="RefSeq"/>
        </authorList>
    </citation>
    <scope>IDENTIFICATION</scope>
</reference>
<evidence type="ECO:0000313" key="3">
    <source>
        <dbReference type="Proteomes" id="UP000322000"/>
    </source>
</evidence>
<dbReference type="AlphaFoldDB" id="A0A7E5W3D9"/>
<sequence>MFHFTVLLLFVLLYHLSLYHYKYIEGGKLERAWKSTRRERLKQREEKIWDEFVKEKDVVKDAFSDDPYQFLDELPDSCLDEIMDTPKMCSKENIAEARGKEQDNGDSDDNQHTCVVTFADEIDKDDCDVFRIFDDEPSGDEEPMNESTSPTTVREKGADDPSGNNTPDRPNSGDKTSSKSSENVTNVIESSIYCAKVKDLRMKLNEEFLAMMTTLDRRDILTAEPEDICRMIKRSAEFCTRFNRIYMYQLQRQMHDVKRNNSVTLPFAKHTQFQSQMVRIVSLHQNLLQSFQVFHKSFSQTCCVRESAASLGALLGAARAASLLCAAVPPPRDFGAAADLYKDDLLVTCDKFEEVVNEYAIRCEEFLNSFENVQNMTYPKKPKRVKKRSFGPWAKNTPKNRNTTVAETEARLSMYSLDTLRLNFNPKTSISKDNQAGSSSKMRGGMNTSGGISKRGQTDKTAEPPKNIRKSPRNRRPLMRDPHAGQPPLRQRAPRPSRDCDIRTMVEAVDTCASSHISREPSPHSSHPYSHGPHHAHGPHAHGPHAHGPHGLHSMHGSHNLHEQHSGRGPHPPPHAPRRNKSSTPRRPAHSPRSTHCLLTARKPQPPSPHMRSPTEHHKEKPAVAPTPMAPNNLIATLNTMKPDPSEPDSNQVTPVCMIQCAMKRELEEEGKPGECSRQEPPAPGGQGALPARGRDDAGDKGQIHRERTKTSSLVPDRCEVTRLLKQLCSGDTSRAERVTGSKNAQLLYINGSSPRQPSTPQLLRILEETIQKKVPKPLFQKPSSARGPDRYRLTFNIAEKTTDMMFQYRTKFVQHMLTSSLYANSVFGKPWEMIGSISEQIIDELLLGCMKEMELRDLIQELYKRETMT</sequence>
<feature type="compositionally biased region" description="Basic residues" evidence="1">
    <location>
        <begin position="532"/>
        <end position="550"/>
    </location>
</feature>
<protein>
    <submittedName>
        <fullName evidence="4">Uncharacterized protein LOC113499027 isoform X2</fullName>
    </submittedName>
</protein>
<feature type="chain" id="PRO_5028850445" evidence="2">
    <location>
        <begin position="20"/>
        <end position="870"/>
    </location>
</feature>
<organism evidence="3 4">
    <name type="scientific">Trichoplusia ni</name>
    <name type="common">Cabbage looper</name>
    <dbReference type="NCBI Taxonomy" id="7111"/>
    <lineage>
        <taxon>Eukaryota</taxon>
        <taxon>Metazoa</taxon>
        <taxon>Ecdysozoa</taxon>
        <taxon>Arthropoda</taxon>
        <taxon>Hexapoda</taxon>
        <taxon>Insecta</taxon>
        <taxon>Pterygota</taxon>
        <taxon>Neoptera</taxon>
        <taxon>Endopterygota</taxon>
        <taxon>Lepidoptera</taxon>
        <taxon>Glossata</taxon>
        <taxon>Ditrysia</taxon>
        <taxon>Noctuoidea</taxon>
        <taxon>Noctuidae</taxon>
        <taxon>Plusiinae</taxon>
        <taxon>Trichoplusia</taxon>
    </lineage>
</organism>
<feature type="compositionally biased region" description="Basic residues" evidence="1">
    <location>
        <begin position="467"/>
        <end position="477"/>
    </location>
</feature>
<feature type="region of interest" description="Disordered" evidence="1">
    <location>
        <begin position="511"/>
        <end position="631"/>
    </location>
</feature>
<dbReference type="GeneID" id="113499027"/>
<dbReference type="InParanoid" id="A0A7E5W3D9"/>
<feature type="compositionally biased region" description="Polar residues" evidence="1">
    <location>
        <begin position="162"/>
        <end position="183"/>
    </location>
</feature>
<feature type="compositionally biased region" description="Basic and acidic residues" evidence="1">
    <location>
        <begin position="613"/>
        <end position="622"/>
    </location>
</feature>
<feature type="compositionally biased region" description="Polar residues" evidence="1">
    <location>
        <begin position="397"/>
        <end position="406"/>
    </location>
</feature>
<accession>A0A7E5W3D9</accession>
<keyword evidence="3" id="KW-1185">Reference proteome</keyword>
<evidence type="ECO:0000256" key="1">
    <source>
        <dbReference type="SAM" id="MobiDB-lite"/>
    </source>
</evidence>
<proteinExistence type="predicted"/>
<dbReference type="Proteomes" id="UP000322000">
    <property type="component" value="Chromosome 11"/>
</dbReference>
<name>A0A7E5W3D9_TRINI</name>
<keyword evidence="2" id="KW-0732">Signal</keyword>